<organism evidence="2 3">
    <name type="scientific">Limnoraphis robusta CS-951</name>
    <dbReference type="NCBI Taxonomy" id="1637645"/>
    <lineage>
        <taxon>Bacteria</taxon>
        <taxon>Bacillati</taxon>
        <taxon>Cyanobacteriota</taxon>
        <taxon>Cyanophyceae</taxon>
        <taxon>Oscillatoriophycideae</taxon>
        <taxon>Oscillatoriales</taxon>
        <taxon>Sirenicapillariaceae</taxon>
        <taxon>Limnoraphis</taxon>
    </lineage>
</organism>
<protein>
    <submittedName>
        <fullName evidence="2">Glycosyltransferase</fullName>
    </submittedName>
</protein>
<dbReference type="InterPro" id="IPR029044">
    <property type="entry name" value="Nucleotide-diphossugar_trans"/>
</dbReference>
<dbReference type="GO" id="GO:0016740">
    <property type="term" value="F:transferase activity"/>
    <property type="evidence" value="ECO:0007669"/>
    <property type="project" value="UniProtKB-KW"/>
</dbReference>
<feature type="domain" description="Glycosyltransferase 2-like" evidence="1">
    <location>
        <begin position="7"/>
        <end position="114"/>
    </location>
</feature>
<evidence type="ECO:0000313" key="3">
    <source>
        <dbReference type="Proteomes" id="UP000033607"/>
    </source>
</evidence>
<dbReference type="InterPro" id="IPR001173">
    <property type="entry name" value="Glyco_trans_2-like"/>
</dbReference>
<dbReference type="EMBL" id="LATL02000006">
    <property type="protein sequence ID" value="KKD39821.1"/>
    <property type="molecule type" value="Genomic_DNA"/>
</dbReference>
<dbReference type="Gene3D" id="3.90.550.10">
    <property type="entry name" value="Spore Coat Polysaccharide Biosynthesis Protein SpsA, Chain A"/>
    <property type="match status" value="1"/>
</dbReference>
<dbReference type="Proteomes" id="UP000033607">
    <property type="component" value="Unassembled WGS sequence"/>
</dbReference>
<dbReference type="InterPro" id="IPR050834">
    <property type="entry name" value="Glycosyltransf_2"/>
</dbReference>
<dbReference type="OrthoDB" id="9771846at2"/>
<dbReference type="PATRIC" id="fig|1637645.4.peg.109"/>
<dbReference type="SUPFAM" id="SSF53448">
    <property type="entry name" value="Nucleotide-diphospho-sugar transferases"/>
    <property type="match status" value="1"/>
</dbReference>
<dbReference type="RefSeq" id="WP_046276682.1">
    <property type="nucleotide sequence ID" value="NZ_LATL02000006.1"/>
</dbReference>
<comment type="caution">
    <text evidence="2">The sequence shown here is derived from an EMBL/GenBank/DDBJ whole genome shotgun (WGS) entry which is preliminary data.</text>
</comment>
<evidence type="ECO:0000313" key="2">
    <source>
        <dbReference type="EMBL" id="KKD39821.1"/>
    </source>
</evidence>
<keyword evidence="2" id="KW-0808">Transferase</keyword>
<dbReference type="AlphaFoldDB" id="A0A0F5YLQ1"/>
<evidence type="ECO:0000259" key="1">
    <source>
        <dbReference type="Pfam" id="PF00535"/>
    </source>
</evidence>
<name>A0A0F5YLQ1_9CYAN</name>
<proteinExistence type="predicted"/>
<dbReference type="NCBIfam" id="NF038299">
    <property type="entry name" value="EPS_HpsN"/>
    <property type="match status" value="1"/>
</dbReference>
<sequence length="332" mass="38186">MDWPKISVVIPTYNREEALRETLVDVLKQDYPQFEVLVVDQTRSHQTETQTYLEELANTAKIQWYRLEWASLPGARNYAVRRSTGDIILFLDDDVQLPENFLKAHARNYIEAGNSTPKNIGAVAGRVFDRMKLGDSGGDLTIEILPPQASDPGIAWYYIDLVHTIKPQQVISARGCNMSFRREIFDQHGLHFDERFKGSAVREESDFCLRLRKTGYVIWYDPEAHLVHLGEEVGGCHDISTRSMQYQITFYHNHFFMGLKNLTIPECLRFFAKLFDCHVLGHPPCNKSGSLIKVVTRFGFYTMGFLKAVVTQIQSLWNLGQVYTQQDELAKK</sequence>
<gene>
    <name evidence="2" type="ORF">WN50_01260</name>
</gene>
<dbReference type="Pfam" id="PF00535">
    <property type="entry name" value="Glycos_transf_2"/>
    <property type="match status" value="1"/>
</dbReference>
<reference evidence="2 3" key="1">
    <citation type="submission" date="2015-06" db="EMBL/GenBank/DDBJ databases">
        <title>Draft genome assembly of filamentous brackish cyanobacterium Limnoraphis robusta strain CS-951.</title>
        <authorList>
            <person name="Willis A."/>
            <person name="Parks M."/>
            <person name="Burford M.A."/>
        </authorList>
    </citation>
    <scope>NUCLEOTIDE SEQUENCE [LARGE SCALE GENOMIC DNA]</scope>
    <source>
        <strain evidence="2 3">CS-951</strain>
    </source>
</reference>
<dbReference type="PANTHER" id="PTHR43685:SF2">
    <property type="entry name" value="GLYCOSYLTRANSFERASE 2-LIKE DOMAIN-CONTAINING PROTEIN"/>
    <property type="match status" value="1"/>
</dbReference>
<dbReference type="PANTHER" id="PTHR43685">
    <property type="entry name" value="GLYCOSYLTRANSFERASE"/>
    <property type="match status" value="1"/>
</dbReference>
<accession>A0A0F5YLQ1</accession>